<protein>
    <recommendedName>
        <fullName evidence="3">CCHC-type domain-containing protein</fullName>
    </recommendedName>
</protein>
<dbReference type="PANTHER" id="PTHR46978">
    <property type="entry name" value="ZINC KNUCKLE (CCHC-TYPE) FAMILY PROTEIN"/>
    <property type="match status" value="1"/>
</dbReference>
<keyword evidence="1" id="KW-0863">Zinc-finger</keyword>
<evidence type="ECO:0000259" key="3">
    <source>
        <dbReference type="PROSITE" id="PS50158"/>
    </source>
</evidence>
<feature type="domain" description="CCHC-type" evidence="3">
    <location>
        <begin position="210"/>
        <end position="223"/>
    </location>
</feature>
<proteinExistence type="predicted"/>
<feature type="compositionally biased region" description="Basic and acidic residues" evidence="2">
    <location>
        <begin position="298"/>
        <end position="327"/>
    </location>
</feature>
<dbReference type="PROSITE" id="PS50158">
    <property type="entry name" value="ZF_CCHC"/>
    <property type="match status" value="1"/>
</dbReference>
<name>A0ABQ7YC50_BRANA</name>
<dbReference type="InterPro" id="IPR001878">
    <property type="entry name" value="Znf_CCHC"/>
</dbReference>
<evidence type="ECO:0000256" key="2">
    <source>
        <dbReference type="SAM" id="MobiDB-lite"/>
    </source>
</evidence>
<reference evidence="4 5" key="1">
    <citation type="submission" date="2021-05" db="EMBL/GenBank/DDBJ databases">
        <title>Genome Assembly of Synthetic Allotetraploid Brassica napus Reveals Homoeologous Exchanges between Subgenomes.</title>
        <authorList>
            <person name="Davis J.T."/>
        </authorList>
    </citation>
    <scope>NUCLEOTIDE SEQUENCE [LARGE SCALE GENOMIC DNA]</scope>
    <source>
        <strain evidence="5">cv. Da-Ae</strain>
        <tissue evidence="4">Seedling</tissue>
    </source>
</reference>
<feature type="compositionally biased region" description="Basic and acidic residues" evidence="2">
    <location>
        <begin position="272"/>
        <end position="287"/>
    </location>
</feature>
<comment type="caution">
    <text evidence="4">The sequence shown here is derived from an EMBL/GenBank/DDBJ whole genome shotgun (WGS) entry which is preliminary data.</text>
</comment>
<organism evidence="4 5">
    <name type="scientific">Brassica napus</name>
    <name type="common">Rape</name>
    <dbReference type="NCBI Taxonomy" id="3708"/>
    <lineage>
        <taxon>Eukaryota</taxon>
        <taxon>Viridiplantae</taxon>
        <taxon>Streptophyta</taxon>
        <taxon>Embryophyta</taxon>
        <taxon>Tracheophyta</taxon>
        <taxon>Spermatophyta</taxon>
        <taxon>Magnoliopsida</taxon>
        <taxon>eudicotyledons</taxon>
        <taxon>Gunneridae</taxon>
        <taxon>Pentapetalae</taxon>
        <taxon>rosids</taxon>
        <taxon>malvids</taxon>
        <taxon>Brassicales</taxon>
        <taxon>Brassicaceae</taxon>
        <taxon>Brassiceae</taxon>
        <taxon>Brassica</taxon>
    </lineage>
</organism>
<evidence type="ECO:0000313" key="4">
    <source>
        <dbReference type="EMBL" id="KAH0865803.1"/>
    </source>
</evidence>
<evidence type="ECO:0000256" key="1">
    <source>
        <dbReference type="PROSITE-ProRule" id="PRU00047"/>
    </source>
</evidence>
<keyword evidence="1" id="KW-0862">Zinc</keyword>
<keyword evidence="5" id="KW-1185">Reference proteome</keyword>
<feature type="region of interest" description="Disordered" evidence="2">
    <location>
        <begin position="272"/>
        <end position="337"/>
    </location>
</feature>
<gene>
    <name evidence="4" type="ORF">HID58_083014</name>
</gene>
<dbReference type="PANTHER" id="PTHR46978:SF5">
    <property type="entry name" value="CCHC-TYPE DOMAIN-CONTAINING PROTEIN"/>
    <property type="match status" value="1"/>
</dbReference>
<dbReference type="SMART" id="SM00343">
    <property type="entry name" value="ZnF_C2HC"/>
    <property type="match status" value="3"/>
</dbReference>
<evidence type="ECO:0000313" key="5">
    <source>
        <dbReference type="Proteomes" id="UP000824890"/>
    </source>
</evidence>
<accession>A0ABQ7YC50</accession>
<sequence>MKPISPIKFDPNINLSETLADPISEKTRTVTLELATAATKDQKEDLTLNLWSDLCGSSVNDTVMMVDDGGKYKEDKKMNLEESGETWNNMVLKKLLRPARYFDPPDEADSMTDSSCDSSWEQEDANPHRKRCFICASFEHVGEQCSMGHDSCPNDGSVCLRCGDMGHDMSLCKYEYSEDDLKDVRCYVCKSFGHMCCGEALSSSSWAVSCYKCGKLGHVGLGCGRHYEEPPACWGKRHCSSRLAEKKRRRLAKALATSAAIRDRKQMILEQHSTLDESNGKAEKSDGNFEEGSTSHGKKNDGNSEQHCTLDGKTKKENVESEQKVTKEEEEDESNDWITEGFVFGKHQEAEFSHYTIRS</sequence>
<keyword evidence="1" id="KW-0479">Metal-binding</keyword>
<dbReference type="EMBL" id="JAGKQM010000018">
    <property type="protein sequence ID" value="KAH0865803.1"/>
    <property type="molecule type" value="Genomic_DNA"/>
</dbReference>
<dbReference type="Proteomes" id="UP000824890">
    <property type="component" value="Unassembled WGS sequence"/>
</dbReference>